<gene>
    <name evidence="10" type="ordered locus">Halru_2187</name>
</gene>
<feature type="transmembrane region" description="Helical" evidence="8">
    <location>
        <begin position="18"/>
        <end position="37"/>
    </location>
</feature>
<evidence type="ECO:0000259" key="9">
    <source>
        <dbReference type="PROSITE" id="PS50156"/>
    </source>
</evidence>
<dbReference type="AlphaFoldDB" id="L0IDD3"/>
<dbReference type="EMBL" id="CP003050">
    <property type="protein sequence ID" value="AGB16774.1"/>
    <property type="molecule type" value="Genomic_DNA"/>
</dbReference>
<dbReference type="HOGENOM" id="CLU_003088_0_0_2"/>
<feature type="transmembrane region" description="Helical" evidence="8">
    <location>
        <begin position="283"/>
        <end position="304"/>
    </location>
</feature>
<evidence type="ECO:0000256" key="5">
    <source>
        <dbReference type="ARBA" id="ARBA00022989"/>
    </source>
</evidence>
<evidence type="ECO:0000256" key="8">
    <source>
        <dbReference type="SAM" id="Phobius"/>
    </source>
</evidence>
<dbReference type="RefSeq" id="WP_015301386.1">
    <property type="nucleotide sequence ID" value="NC_019964.1"/>
</dbReference>
<dbReference type="PANTHER" id="PTHR33406:SF6">
    <property type="entry name" value="MEMBRANE PROTEIN YDGH-RELATED"/>
    <property type="match status" value="1"/>
</dbReference>
<dbReference type="PROSITE" id="PS50156">
    <property type="entry name" value="SSD"/>
    <property type="match status" value="2"/>
</dbReference>
<feature type="transmembrane region" description="Helical" evidence="8">
    <location>
        <begin position="850"/>
        <end position="870"/>
    </location>
</feature>
<feature type="compositionally biased region" description="Basic and acidic residues" evidence="7">
    <location>
        <begin position="811"/>
        <end position="827"/>
    </location>
</feature>
<dbReference type="Proteomes" id="UP000010846">
    <property type="component" value="Chromosome"/>
</dbReference>
<feature type="transmembrane region" description="Helical" evidence="8">
    <location>
        <begin position="726"/>
        <end position="745"/>
    </location>
</feature>
<accession>L0IDD3</accession>
<dbReference type="Pfam" id="PF03176">
    <property type="entry name" value="MMPL"/>
    <property type="match status" value="3"/>
</dbReference>
<evidence type="ECO:0000256" key="6">
    <source>
        <dbReference type="ARBA" id="ARBA00023136"/>
    </source>
</evidence>
<evidence type="ECO:0000256" key="1">
    <source>
        <dbReference type="ARBA" id="ARBA00004651"/>
    </source>
</evidence>
<proteinExistence type="inferred from homology"/>
<feature type="domain" description="SSD" evidence="9">
    <location>
        <begin position="689"/>
        <end position="901"/>
    </location>
</feature>
<dbReference type="GeneID" id="14376695"/>
<organism evidence="10 11">
    <name type="scientific">Halovivax ruber (strain DSM 18193 / JCM 13892 / XH-70)</name>
    <dbReference type="NCBI Taxonomy" id="797302"/>
    <lineage>
        <taxon>Archaea</taxon>
        <taxon>Methanobacteriati</taxon>
        <taxon>Methanobacteriota</taxon>
        <taxon>Stenosarchaea group</taxon>
        <taxon>Halobacteria</taxon>
        <taxon>Halobacteriales</taxon>
        <taxon>Natrialbaceae</taxon>
        <taxon>Halovivax</taxon>
    </lineage>
</organism>
<feature type="domain" description="SSD" evidence="9">
    <location>
        <begin position="299"/>
        <end position="416"/>
    </location>
</feature>
<feature type="transmembrane region" description="Helical" evidence="8">
    <location>
        <begin position="354"/>
        <end position="379"/>
    </location>
</feature>
<feature type="region of interest" description="Disordered" evidence="7">
    <location>
        <begin position="780"/>
        <end position="827"/>
    </location>
</feature>
<dbReference type="eggNOG" id="arCOG02174">
    <property type="taxonomic scope" value="Archaea"/>
</dbReference>
<sequence length="910" mass="94485">MADLADRYAAWIADHSRAVLIAVVVLTTIVAAGAAVGDAGSAGIGEFDVDTPETRAGDYVAANYETDDRVVTQLVVRDEGGDVLTKESLLDGLRLQADARERASIESTLAEPGFQGIENVVATAAVFEDRAAAANGQPDTSQPTLDEQVAALEARSPEEVESLVGDVLSGETAHPGGATGADATAFLPNDYESGSTNAESRLILTFQSDGTADDEEPQAAYDAQVELETLFDERFEDGFVFGQGITDEASTNAVGDSFAIITPVALVLVLFALGVTYRDVVDVLLSIAGIAVVMAWLAGLMGWLQIPSSQLLIAVPFLLIGLAIDYSLHVIMRYREARTGELTGVDSDVDVRTGMAIGLGGVILALAAATFSTGVGFLSNVVSPLAAVRDFAILAGGGIFATLIAFGIFVPALKVAVDGLLENRFGRDRAKPAFGSTPGPVNRLLSAGVTLARRAPIAVVLVTVVLASTGAYGATTIDTEFNETDFLPRDAPDWAKSLPGPLAAGTYTIADDATYLGENFRAGGEGSQAEILIRPSDGEGSLTDPAVLAAIEDARTSDGEWETIDAGPDGSAAVDGPLTLARDLAATNETVAQAIDERDIDGDDVPDEDLAGLYDVLYETDAEQTATVVERTDGEYDSIRLVLSVRGDASSQDVATDVEAFAAEIEASAPVSATPTGGPVQTAVVQDALLETLVQALAITLVVILVFLTALYWIRHGAPSLGPITMAPVVAALACLLGAMALLDLPFNSETAVITSLAIGLGVDYSIHLGERFVSEKRDSEGISGTRTATNGSREKRGSVGASNTRAESGANREKRDSKGISESRAAEPNRDLTNIEDVLSATVTGTGGALLGSALTTAAGFGVLALALAPPLQRFGIVTGLAIVFAFLACVLVLPSLLVVRERLLRRMA</sequence>
<dbReference type="InterPro" id="IPR004869">
    <property type="entry name" value="MMPL_dom"/>
</dbReference>
<feature type="compositionally biased region" description="Polar residues" evidence="7">
    <location>
        <begin position="783"/>
        <end position="792"/>
    </location>
</feature>
<dbReference type="GO" id="GO:0005886">
    <property type="term" value="C:plasma membrane"/>
    <property type="evidence" value="ECO:0007669"/>
    <property type="project" value="UniProtKB-SubCell"/>
</dbReference>
<dbReference type="KEGG" id="hru:Halru_2187"/>
<comment type="similarity">
    <text evidence="2">Belongs to the resistance-nodulation-cell division (RND) (TC 2.A.6) family. MmpL subfamily.</text>
</comment>
<evidence type="ECO:0000313" key="11">
    <source>
        <dbReference type="Proteomes" id="UP000010846"/>
    </source>
</evidence>
<feature type="transmembrane region" description="Helical" evidence="8">
    <location>
        <begin position="391"/>
        <end position="413"/>
    </location>
</feature>
<dbReference type="Gene3D" id="1.20.1640.10">
    <property type="entry name" value="Multidrug efflux transporter AcrB transmembrane domain"/>
    <property type="match status" value="2"/>
</dbReference>
<keyword evidence="3" id="KW-1003">Cell membrane</keyword>
<feature type="transmembrane region" description="Helical" evidence="8">
    <location>
        <begin position="311"/>
        <end position="334"/>
    </location>
</feature>
<dbReference type="SUPFAM" id="SSF82866">
    <property type="entry name" value="Multidrug efflux transporter AcrB transmembrane domain"/>
    <property type="match status" value="2"/>
</dbReference>
<comment type="subcellular location">
    <subcellularLocation>
        <location evidence="1">Cell membrane</location>
        <topology evidence="1">Multi-pass membrane protein</topology>
    </subcellularLocation>
</comment>
<keyword evidence="6 8" id="KW-0472">Membrane</keyword>
<dbReference type="OrthoDB" id="42357at2157"/>
<feature type="transmembrane region" description="Helical" evidence="8">
    <location>
        <begin position="258"/>
        <end position="277"/>
    </location>
</feature>
<keyword evidence="4 8" id="KW-0812">Transmembrane</keyword>
<feature type="transmembrane region" description="Helical" evidence="8">
    <location>
        <begin position="876"/>
        <end position="901"/>
    </location>
</feature>
<keyword evidence="11" id="KW-1185">Reference proteome</keyword>
<dbReference type="InterPro" id="IPR050545">
    <property type="entry name" value="Mycobact_MmpL"/>
</dbReference>
<protein>
    <submittedName>
        <fullName evidence="10">Putative RND superfamily exporter</fullName>
    </submittedName>
</protein>
<evidence type="ECO:0000256" key="4">
    <source>
        <dbReference type="ARBA" id="ARBA00022692"/>
    </source>
</evidence>
<name>L0IDD3_HALRX</name>
<evidence type="ECO:0000256" key="3">
    <source>
        <dbReference type="ARBA" id="ARBA00022475"/>
    </source>
</evidence>
<feature type="transmembrane region" description="Helical" evidence="8">
    <location>
        <begin position="751"/>
        <end position="770"/>
    </location>
</feature>
<evidence type="ECO:0000313" key="10">
    <source>
        <dbReference type="EMBL" id="AGB16774.1"/>
    </source>
</evidence>
<keyword evidence="5 8" id="KW-1133">Transmembrane helix</keyword>
<evidence type="ECO:0000256" key="7">
    <source>
        <dbReference type="SAM" id="MobiDB-lite"/>
    </source>
</evidence>
<dbReference type="STRING" id="797302.Halru_2187"/>
<dbReference type="InterPro" id="IPR000731">
    <property type="entry name" value="SSD"/>
</dbReference>
<evidence type="ECO:0000256" key="2">
    <source>
        <dbReference type="ARBA" id="ARBA00010157"/>
    </source>
</evidence>
<dbReference type="PANTHER" id="PTHR33406">
    <property type="entry name" value="MEMBRANE PROTEIN MJ1562-RELATED"/>
    <property type="match status" value="1"/>
</dbReference>
<reference evidence="10" key="1">
    <citation type="submission" date="2011-09" db="EMBL/GenBank/DDBJ databases">
        <title>Complete sequence of Halovivax ruber XH-70.</title>
        <authorList>
            <consortium name="US DOE Joint Genome Institute"/>
            <person name="Lucas S."/>
            <person name="Han J."/>
            <person name="Lapidus A."/>
            <person name="Cheng J.-F."/>
            <person name="Goodwin L."/>
            <person name="Pitluck S."/>
            <person name="Peters L."/>
            <person name="Mikhailova N."/>
            <person name="Davenport K."/>
            <person name="Detter J.C."/>
            <person name="Han C."/>
            <person name="Tapia R."/>
            <person name="Land M."/>
            <person name="Hauser L."/>
            <person name="Kyrpides N."/>
            <person name="Ivanova N."/>
            <person name="Pagani I."/>
            <person name="Sproer C."/>
            <person name="Anderson I."/>
            <person name="Woyke T."/>
        </authorList>
    </citation>
    <scope>NUCLEOTIDE SEQUENCE</scope>
    <source>
        <strain evidence="10">XH-70</strain>
    </source>
</reference>
<feature type="transmembrane region" description="Helical" evidence="8">
    <location>
        <begin position="693"/>
        <end position="714"/>
    </location>
</feature>